<feature type="domain" description="Response regulatory" evidence="8">
    <location>
        <begin position="4"/>
        <end position="117"/>
    </location>
</feature>
<dbReference type="GO" id="GO:0003677">
    <property type="term" value="F:DNA binding"/>
    <property type="evidence" value="ECO:0007669"/>
    <property type="project" value="UniProtKB-KW"/>
</dbReference>
<keyword evidence="3 7" id="KW-0238">DNA-binding</keyword>
<keyword evidence="4" id="KW-0804">Transcription</keyword>
<evidence type="ECO:0000313" key="11">
    <source>
        <dbReference type="Proteomes" id="UP001314903"/>
    </source>
</evidence>
<sequence>MKYKVLVIEDERDIREIVVKYLENADYEVHEGINGIQGLKKFREITPHIVILDIMMPDITGFEVLEELRKISDIPVIMLTAKQEEIDRLHGFDLGADDYVLKPFSPKELTKRVEAILKRVHSKSSKDSFLRSGELILDLKKYKLFKNNDEIIITTKEFNILKVFFENPEVVFSRENLIESAFGYDYIGFDRNIDSYIKNLRSKIEDDVKNPKYLKTKYGAGYVFGGKFNDN</sequence>
<keyword evidence="11" id="KW-1185">Reference proteome</keyword>
<dbReference type="Pfam" id="PF00072">
    <property type="entry name" value="Response_reg"/>
    <property type="match status" value="1"/>
</dbReference>
<evidence type="ECO:0000256" key="2">
    <source>
        <dbReference type="ARBA" id="ARBA00023015"/>
    </source>
</evidence>
<dbReference type="InterPro" id="IPR036388">
    <property type="entry name" value="WH-like_DNA-bd_sf"/>
</dbReference>
<protein>
    <recommendedName>
        <fullName evidence="1">Stage 0 sporulation protein A homolog</fullName>
    </recommendedName>
</protein>
<evidence type="ECO:0000256" key="5">
    <source>
        <dbReference type="ARBA" id="ARBA00024867"/>
    </source>
</evidence>
<dbReference type="RefSeq" id="WP_209660893.1">
    <property type="nucleotide sequence ID" value="NZ_JAGGLI010000016.1"/>
</dbReference>
<evidence type="ECO:0000259" key="8">
    <source>
        <dbReference type="PROSITE" id="PS50110"/>
    </source>
</evidence>
<dbReference type="PROSITE" id="PS51755">
    <property type="entry name" value="OMPR_PHOB"/>
    <property type="match status" value="1"/>
</dbReference>
<evidence type="ECO:0000313" key="10">
    <source>
        <dbReference type="EMBL" id="MBP2027834.1"/>
    </source>
</evidence>
<name>A0ABS4KJA3_9FIRM</name>
<keyword evidence="2" id="KW-0805">Transcription regulation</keyword>
<comment type="caution">
    <text evidence="10">The sequence shown here is derived from an EMBL/GenBank/DDBJ whole genome shotgun (WGS) entry which is preliminary data.</text>
</comment>
<dbReference type="InterPro" id="IPR001789">
    <property type="entry name" value="Sig_transdc_resp-reg_receiver"/>
</dbReference>
<dbReference type="Proteomes" id="UP001314903">
    <property type="component" value="Unassembled WGS sequence"/>
</dbReference>
<dbReference type="Gene3D" id="1.10.10.10">
    <property type="entry name" value="Winged helix-like DNA-binding domain superfamily/Winged helix DNA-binding domain"/>
    <property type="match status" value="1"/>
</dbReference>
<organism evidence="10 11">
    <name type="scientific">Acetoanaerobium pronyense</name>
    <dbReference type="NCBI Taxonomy" id="1482736"/>
    <lineage>
        <taxon>Bacteria</taxon>
        <taxon>Bacillati</taxon>
        <taxon>Bacillota</taxon>
        <taxon>Clostridia</taxon>
        <taxon>Peptostreptococcales</taxon>
        <taxon>Filifactoraceae</taxon>
        <taxon>Acetoanaerobium</taxon>
    </lineage>
</organism>
<evidence type="ECO:0000256" key="7">
    <source>
        <dbReference type="PROSITE-ProRule" id="PRU01091"/>
    </source>
</evidence>
<dbReference type="PANTHER" id="PTHR48111:SF73">
    <property type="entry name" value="ALKALINE PHOSPHATASE SYNTHESIS TRANSCRIPTIONAL REGULATORY PROTEIN PHOP"/>
    <property type="match status" value="1"/>
</dbReference>
<dbReference type="SMART" id="SM00448">
    <property type="entry name" value="REC"/>
    <property type="match status" value="1"/>
</dbReference>
<dbReference type="CDD" id="cd00383">
    <property type="entry name" value="trans_reg_C"/>
    <property type="match status" value="1"/>
</dbReference>
<evidence type="ECO:0000256" key="1">
    <source>
        <dbReference type="ARBA" id="ARBA00018672"/>
    </source>
</evidence>
<dbReference type="SMART" id="SM00862">
    <property type="entry name" value="Trans_reg_C"/>
    <property type="match status" value="1"/>
</dbReference>
<dbReference type="Gene3D" id="6.10.250.690">
    <property type="match status" value="1"/>
</dbReference>
<reference evidence="10 11" key="1">
    <citation type="submission" date="2021-03" db="EMBL/GenBank/DDBJ databases">
        <title>Genomic Encyclopedia of Type Strains, Phase IV (KMG-IV): sequencing the most valuable type-strain genomes for metagenomic binning, comparative biology and taxonomic classification.</title>
        <authorList>
            <person name="Goeker M."/>
        </authorList>
    </citation>
    <scope>NUCLEOTIDE SEQUENCE [LARGE SCALE GENOMIC DNA]</scope>
    <source>
        <strain evidence="10 11">DSM 27512</strain>
    </source>
</reference>
<gene>
    <name evidence="10" type="ORF">J2Z35_001632</name>
</gene>
<feature type="domain" description="OmpR/PhoB-type" evidence="9">
    <location>
        <begin position="127"/>
        <end position="226"/>
    </location>
</feature>
<dbReference type="InterPro" id="IPR011006">
    <property type="entry name" value="CheY-like_superfamily"/>
</dbReference>
<dbReference type="PROSITE" id="PS50110">
    <property type="entry name" value="RESPONSE_REGULATORY"/>
    <property type="match status" value="1"/>
</dbReference>
<keyword evidence="6" id="KW-0597">Phosphoprotein</keyword>
<evidence type="ECO:0000259" key="9">
    <source>
        <dbReference type="PROSITE" id="PS51755"/>
    </source>
</evidence>
<evidence type="ECO:0000256" key="6">
    <source>
        <dbReference type="PROSITE-ProRule" id="PRU00169"/>
    </source>
</evidence>
<dbReference type="PANTHER" id="PTHR48111">
    <property type="entry name" value="REGULATOR OF RPOS"/>
    <property type="match status" value="1"/>
</dbReference>
<dbReference type="CDD" id="cd17574">
    <property type="entry name" value="REC_OmpR"/>
    <property type="match status" value="1"/>
</dbReference>
<accession>A0ABS4KJA3</accession>
<evidence type="ECO:0000256" key="4">
    <source>
        <dbReference type="ARBA" id="ARBA00023163"/>
    </source>
</evidence>
<comment type="function">
    <text evidence="5">May play the central regulatory role in sporulation. It may be an element of the effector pathway responsible for the activation of sporulation genes in response to nutritional stress. Spo0A may act in concert with spo0H (a sigma factor) to control the expression of some genes that are critical to the sporulation process.</text>
</comment>
<feature type="DNA-binding region" description="OmpR/PhoB-type" evidence="7">
    <location>
        <begin position="127"/>
        <end position="226"/>
    </location>
</feature>
<dbReference type="Gene3D" id="3.40.50.2300">
    <property type="match status" value="1"/>
</dbReference>
<dbReference type="SUPFAM" id="SSF52172">
    <property type="entry name" value="CheY-like"/>
    <property type="match status" value="1"/>
</dbReference>
<dbReference type="InterPro" id="IPR001867">
    <property type="entry name" value="OmpR/PhoB-type_DNA-bd"/>
</dbReference>
<feature type="modified residue" description="4-aspartylphosphate" evidence="6">
    <location>
        <position position="53"/>
    </location>
</feature>
<evidence type="ECO:0000256" key="3">
    <source>
        <dbReference type="ARBA" id="ARBA00023125"/>
    </source>
</evidence>
<dbReference type="InterPro" id="IPR039420">
    <property type="entry name" value="WalR-like"/>
</dbReference>
<dbReference type="EMBL" id="JAGGLI010000016">
    <property type="protein sequence ID" value="MBP2027834.1"/>
    <property type="molecule type" value="Genomic_DNA"/>
</dbReference>
<dbReference type="Pfam" id="PF00486">
    <property type="entry name" value="Trans_reg_C"/>
    <property type="match status" value="1"/>
</dbReference>
<proteinExistence type="predicted"/>